<dbReference type="InterPro" id="IPR013655">
    <property type="entry name" value="PAS_fold_3"/>
</dbReference>
<feature type="domain" description="EAL" evidence="3">
    <location>
        <begin position="720"/>
        <end position="976"/>
    </location>
</feature>
<dbReference type="PROSITE" id="PS50112">
    <property type="entry name" value="PAS"/>
    <property type="match status" value="2"/>
</dbReference>
<dbReference type="Pfam" id="PF01590">
    <property type="entry name" value="GAF"/>
    <property type="match status" value="1"/>
</dbReference>
<dbReference type="SMART" id="SM00091">
    <property type="entry name" value="PAS"/>
    <property type="match status" value="2"/>
</dbReference>
<proteinExistence type="predicted"/>
<dbReference type="CDD" id="cd01949">
    <property type="entry name" value="GGDEF"/>
    <property type="match status" value="1"/>
</dbReference>
<evidence type="ECO:0000313" key="5">
    <source>
        <dbReference type="EMBL" id="MEP0867479.1"/>
    </source>
</evidence>
<dbReference type="Gene3D" id="3.30.450.20">
    <property type="entry name" value="PAS domain"/>
    <property type="match status" value="2"/>
</dbReference>
<dbReference type="InterPro" id="IPR000700">
    <property type="entry name" value="PAS-assoc_C"/>
</dbReference>
<feature type="domain" description="GGDEF" evidence="4">
    <location>
        <begin position="547"/>
        <end position="691"/>
    </location>
</feature>
<dbReference type="CDD" id="cd00130">
    <property type="entry name" value="PAS"/>
    <property type="match status" value="2"/>
</dbReference>
<dbReference type="PROSITE" id="PS50113">
    <property type="entry name" value="PAC"/>
    <property type="match status" value="2"/>
</dbReference>
<dbReference type="InterPro" id="IPR035919">
    <property type="entry name" value="EAL_sf"/>
</dbReference>
<reference evidence="5 6" key="1">
    <citation type="submission" date="2022-04" db="EMBL/GenBank/DDBJ databases">
        <title>Positive selection, recombination, and allopatry shape intraspecific diversity of widespread and dominant cyanobacteria.</title>
        <authorList>
            <person name="Wei J."/>
            <person name="Shu W."/>
            <person name="Hu C."/>
        </authorList>
    </citation>
    <scope>NUCLEOTIDE SEQUENCE [LARGE SCALE GENOMIC DNA]</scope>
    <source>
        <strain evidence="5 6">GB2-A5</strain>
    </source>
</reference>
<dbReference type="SUPFAM" id="SSF55073">
    <property type="entry name" value="Nucleotide cyclase"/>
    <property type="match status" value="1"/>
</dbReference>
<organism evidence="5 6">
    <name type="scientific">Funiculus sociatus GB2-A5</name>
    <dbReference type="NCBI Taxonomy" id="2933946"/>
    <lineage>
        <taxon>Bacteria</taxon>
        <taxon>Bacillati</taxon>
        <taxon>Cyanobacteriota</taxon>
        <taxon>Cyanophyceae</taxon>
        <taxon>Coleofasciculales</taxon>
        <taxon>Coleofasciculaceae</taxon>
        <taxon>Funiculus</taxon>
    </lineage>
</organism>
<sequence length="980" mass="109799">MIKPQLASNQKVKLETNPQPRIIDANMSLVPRQFSPKQAEALQSLARQIVAQQELRRDLARLTYAPPHQEVEKLGRFFTLSEERLRLLESVVVNANDGIVITKAEPMEEPLGPKIVYVNEAFTRMTGYSLEEVVGRTPRFLQGPKTERSQLDKIRQAISRWESVRAELINYHKDGSQFWVELNIVPLADSSGWFTHMLAVQRDITERKAAEEELRSHACASAVIAQLGQRALSGTSLDKLMDEAITIVAQTLEVKYCMVLELMAGGNAFFLRAGVGWQEGFVGSAKVGAHDRSQAGYTLLTGKPVIVEDLRIETRFSGTPLLHNHRVISGMSVIIHGQGEPFGVLSVHTTTHRKFTEDDVHFLQAVANVLAAAQERQQAEEALRESEERYALAVRGSNEGLWDWNLKTETIYFSPRWKSMLGCQEDEISDSPQEWFNRVHPEDFYRVKATLDAHLEGLTQHFEKEYRMLHKDGNYRWMLCRGLAIRDVDGKAYRMAGSQTDISDRKVAEEQLIYDAFHDPLTGLPNRALFMDRLGQAIARSRRQPEYQFAVLFLDLDRFKVVNDSLGHVTGDSLLIAIANRLQICLREGDTVARLGGDEFVLLLEDVCDLSFPIAIAQRIQEELRTPFNLDRHEVVVTASIGITLSGGQMSDGSSGIQNVCPYPGDILRDADIALYRAKALGKARYEVFTTAMHAHAVARLHLENDLRRALAENSELSINTPLTQNSKNQAKKSKLLLHYQPIVSLATGKLAGFEALVRLSHPMRGLVSPIEFIPVAEETGLIVPMGIWILREACRQMRLWQLEFPDLAPLTMSVNLSGKQFSQPDLTEQIKQILQETELPAHCLKLEITETVVMENAAAATAMLQQLSNSGIRLSIDDFGTGYSSLSYLHRFPLNTLKIDRSFVKGMRGEGEDSEIVKTILTLAHNLGLDAIAEGIETADQLEKLRSLNCEFGQGYFFSKPLDSNAAGLFIASNLDNNY</sequence>
<dbReference type="SUPFAM" id="SSF55785">
    <property type="entry name" value="PYP-like sensor domain (PAS domain)"/>
    <property type="match status" value="2"/>
</dbReference>
<dbReference type="Gene3D" id="3.30.70.270">
    <property type="match status" value="1"/>
</dbReference>
<accession>A0ABV0JVI7</accession>
<dbReference type="PROSITE" id="PS50887">
    <property type="entry name" value="GGDEF"/>
    <property type="match status" value="1"/>
</dbReference>
<name>A0ABV0JVI7_9CYAN</name>
<dbReference type="InterPro" id="IPR043128">
    <property type="entry name" value="Rev_trsase/Diguanyl_cyclase"/>
</dbReference>
<dbReference type="Pfam" id="PF00563">
    <property type="entry name" value="EAL"/>
    <property type="match status" value="1"/>
</dbReference>
<dbReference type="NCBIfam" id="TIGR00254">
    <property type="entry name" value="GGDEF"/>
    <property type="match status" value="1"/>
</dbReference>
<dbReference type="PANTHER" id="PTHR44757:SF2">
    <property type="entry name" value="BIOFILM ARCHITECTURE MAINTENANCE PROTEIN MBAA"/>
    <property type="match status" value="1"/>
</dbReference>
<evidence type="ECO:0000259" key="4">
    <source>
        <dbReference type="PROSITE" id="PS50887"/>
    </source>
</evidence>
<dbReference type="Pfam" id="PF13426">
    <property type="entry name" value="PAS_9"/>
    <property type="match status" value="1"/>
</dbReference>
<dbReference type="Gene3D" id="3.30.450.40">
    <property type="match status" value="1"/>
</dbReference>
<dbReference type="CDD" id="cd01948">
    <property type="entry name" value="EAL"/>
    <property type="match status" value="1"/>
</dbReference>
<dbReference type="SUPFAM" id="SSF141868">
    <property type="entry name" value="EAL domain-like"/>
    <property type="match status" value="1"/>
</dbReference>
<evidence type="ECO:0000259" key="3">
    <source>
        <dbReference type="PROSITE" id="PS50883"/>
    </source>
</evidence>
<evidence type="ECO:0000313" key="6">
    <source>
        <dbReference type="Proteomes" id="UP001442494"/>
    </source>
</evidence>
<dbReference type="InterPro" id="IPR003018">
    <property type="entry name" value="GAF"/>
</dbReference>
<dbReference type="EMBL" id="JAMPKK010000072">
    <property type="protein sequence ID" value="MEP0867479.1"/>
    <property type="molecule type" value="Genomic_DNA"/>
</dbReference>
<dbReference type="InterPro" id="IPR052155">
    <property type="entry name" value="Biofilm_reg_signaling"/>
</dbReference>
<dbReference type="InterPro" id="IPR001610">
    <property type="entry name" value="PAC"/>
</dbReference>
<comment type="caution">
    <text evidence="5">The sequence shown here is derived from an EMBL/GenBank/DDBJ whole genome shotgun (WGS) entry which is preliminary data.</text>
</comment>
<dbReference type="SMART" id="SM00086">
    <property type="entry name" value="PAC"/>
    <property type="match status" value="2"/>
</dbReference>
<dbReference type="Pfam" id="PF00990">
    <property type="entry name" value="GGDEF"/>
    <property type="match status" value="1"/>
</dbReference>
<dbReference type="PANTHER" id="PTHR44757">
    <property type="entry name" value="DIGUANYLATE CYCLASE DGCP"/>
    <property type="match status" value="1"/>
</dbReference>
<dbReference type="NCBIfam" id="TIGR00229">
    <property type="entry name" value="sensory_box"/>
    <property type="match status" value="2"/>
</dbReference>
<dbReference type="InterPro" id="IPR029787">
    <property type="entry name" value="Nucleotide_cyclase"/>
</dbReference>
<dbReference type="Gene3D" id="3.20.20.450">
    <property type="entry name" value="EAL domain"/>
    <property type="match status" value="1"/>
</dbReference>
<dbReference type="InterPro" id="IPR000160">
    <property type="entry name" value="GGDEF_dom"/>
</dbReference>
<dbReference type="InterPro" id="IPR001633">
    <property type="entry name" value="EAL_dom"/>
</dbReference>
<gene>
    <name evidence="5" type="ORF">NDI37_23800</name>
</gene>
<dbReference type="InterPro" id="IPR029016">
    <property type="entry name" value="GAF-like_dom_sf"/>
</dbReference>
<dbReference type="PROSITE" id="PS50883">
    <property type="entry name" value="EAL"/>
    <property type="match status" value="1"/>
</dbReference>
<dbReference type="RefSeq" id="WP_190419257.1">
    <property type="nucleotide sequence ID" value="NZ_JAMPKK010000072.1"/>
</dbReference>
<feature type="domain" description="PAC" evidence="2">
    <location>
        <begin position="462"/>
        <end position="514"/>
    </location>
</feature>
<feature type="domain" description="PAC" evidence="2">
    <location>
        <begin position="162"/>
        <end position="216"/>
    </location>
</feature>
<feature type="domain" description="PAS" evidence="1">
    <location>
        <begin position="386"/>
        <end position="458"/>
    </location>
</feature>
<protein>
    <submittedName>
        <fullName evidence="5">EAL domain-containing protein</fullName>
    </submittedName>
</protein>
<dbReference type="SMART" id="SM00065">
    <property type="entry name" value="GAF"/>
    <property type="match status" value="1"/>
</dbReference>
<evidence type="ECO:0000259" key="1">
    <source>
        <dbReference type="PROSITE" id="PS50112"/>
    </source>
</evidence>
<feature type="domain" description="PAS" evidence="1">
    <location>
        <begin position="81"/>
        <end position="161"/>
    </location>
</feature>
<keyword evidence="6" id="KW-1185">Reference proteome</keyword>
<dbReference type="SMART" id="SM00267">
    <property type="entry name" value="GGDEF"/>
    <property type="match status" value="1"/>
</dbReference>
<dbReference type="SUPFAM" id="SSF55781">
    <property type="entry name" value="GAF domain-like"/>
    <property type="match status" value="1"/>
</dbReference>
<dbReference type="Pfam" id="PF08447">
    <property type="entry name" value="PAS_3"/>
    <property type="match status" value="1"/>
</dbReference>
<dbReference type="Proteomes" id="UP001442494">
    <property type="component" value="Unassembled WGS sequence"/>
</dbReference>
<evidence type="ECO:0000259" key="2">
    <source>
        <dbReference type="PROSITE" id="PS50113"/>
    </source>
</evidence>
<dbReference type="InterPro" id="IPR035965">
    <property type="entry name" value="PAS-like_dom_sf"/>
</dbReference>
<dbReference type="InterPro" id="IPR000014">
    <property type="entry name" value="PAS"/>
</dbReference>
<dbReference type="SMART" id="SM00052">
    <property type="entry name" value="EAL"/>
    <property type="match status" value="1"/>
</dbReference>